<reference key="2">
    <citation type="submission" date="2011-10" db="EMBL/GenBank/DDBJ databases">
        <title>The genome and transcriptome sequence of Clonorchis sinensis provide insights into the carcinogenic liver fluke.</title>
        <authorList>
            <person name="Wang X."/>
            <person name="Huang Y."/>
            <person name="Chen W."/>
            <person name="Liu H."/>
            <person name="Guo L."/>
            <person name="Chen Y."/>
            <person name="Luo F."/>
            <person name="Zhou W."/>
            <person name="Sun J."/>
            <person name="Mao Q."/>
            <person name="Liang P."/>
            <person name="Zhou C."/>
            <person name="Tian Y."/>
            <person name="Men J."/>
            <person name="Lv X."/>
            <person name="Huang L."/>
            <person name="Zhou J."/>
            <person name="Hu Y."/>
            <person name="Li R."/>
            <person name="Zhang F."/>
            <person name="Lei H."/>
            <person name="Li X."/>
            <person name="Hu X."/>
            <person name="Liang C."/>
            <person name="Xu J."/>
            <person name="Wu Z."/>
            <person name="Yu X."/>
        </authorList>
    </citation>
    <scope>NUCLEOTIDE SEQUENCE</scope>
    <source>
        <strain>Henan</strain>
    </source>
</reference>
<dbReference type="Proteomes" id="UP000008909">
    <property type="component" value="Unassembled WGS sequence"/>
</dbReference>
<dbReference type="EMBL" id="DF143018">
    <property type="protein sequence ID" value="GAA50162.1"/>
    <property type="molecule type" value="Genomic_DNA"/>
</dbReference>
<reference evidence="1" key="1">
    <citation type="journal article" date="2011" name="Genome Biol.">
        <title>The draft genome of the carcinogenic human liver fluke Clonorchis sinensis.</title>
        <authorList>
            <person name="Wang X."/>
            <person name="Chen W."/>
            <person name="Huang Y."/>
            <person name="Sun J."/>
            <person name="Men J."/>
            <person name="Liu H."/>
            <person name="Luo F."/>
            <person name="Guo L."/>
            <person name="Lv X."/>
            <person name="Deng C."/>
            <person name="Zhou C."/>
            <person name="Fan Y."/>
            <person name="Li X."/>
            <person name="Huang L."/>
            <person name="Hu Y."/>
            <person name="Liang C."/>
            <person name="Hu X."/>
            <person name="Xu J."/>
            <person name="Yu X."/>
        </authorList>
    </citation>
    <scope>NUCLEOTIDE SEQUENCE [LARGE SCALE GENOMIC DNA]</scope>
    <source>
        <strain evidence="1">Henan</strain>
    </source>
</reference>
<organism evidence="1 2">
    <name type="scientific">Clonorchis sinensis</name>
    <name type="common">Chinese liver fluke</name>
    <dbReference type="NCBI Taxonomy" id="79923"/>
    <lineage>
        <taxon>Eukaryota</taxon>
        <taxon>Metazoa</taxon>
        <taxon>Spiralia</taxon>
        <taxon>Lophotrochozoa</taxon>
        <taxon>Platyhelminthes</taxon>
        <taxon>Trematoda</taxon>
        <taxon>Digenea</taxon>
        <taxon>Opisthorchiida</taxon>
        <taxon>Opisthorchiata</taxon>
        <taxon>Opisthorchiidae</taxon>
        <taxon>Clonorchis</taxon>
    </lineage>
</organism>
<sequence>MRLPSTAHQWLKSIINERLNWVPDPIRNLTNTEKVRILTPSTDFAFFCNTLSSKFLMNRCAVYQLRSLDLNYITGDTSTSGTPAIAPQASQKLDASVLALPRLKDTICLWRTLAPQLHCNAQEFMHYIKRLDRIFRPDDRIIAVYNIATLLSTSLNRVTVLESFSLPVANDMVKQVCTDRLPSAH</sequence>
<keyword evidence="2" id="KW-1185">Reference proteome</keyword>
<accession>G7YB28</accession>
<evidence type="ECO:0000313" key="1">
    <source>
        <dbReference type="EMBL" id="GAA50162.1"/>
    </source>
</evidence>
<dbReference type="AlphaFoldDB" id="G7YB28"/>
<evidence type="ECO:0000313" key="2">
    <source>
        <dbReference type="Proteomes" id="UP000008909"/>
    </source>
</evidence>
<gene>
    <name evidence="1" type="ORF">CLF_104139</name>
</gene>
<proteinExistence type="predicted"/>
<name>G7YB28_CLOSI</name>
<protein>
    <submittedName>
        <fullName evidence="1">Uncharacterized protein</fullName>
    </submittedName>
</protein>